<dbReference type="GO" id="GO:0003865">
    <property type="term" value="F:3-oxo-5-alpha-steroid 4-dehydrogenase activity"/>
    <property type="evidence" value="ECO:0007669"/>
    <property type="project" value="TreeGrafter"/>
</dbReference>
<keyword evidence="9" id="KW-0521">NADP</keyword>
<evidence type="ECO:0000313" key="12">
    <source>
        <dbReference type="Proteomes" id="UP001186944"/>
    </source>
</evidence>
<dbReference type="InterPro" id="IPR039698">
    <property type="entry name" value="Dfg10/SRD5A3"/>
</dbReference>
<protein>
    <recommendedName>
        <fullName evidence="7 9">Polyprenal reductase</fullName>
        <ecNumber evidence="2 9">1.3.1.94</ecNumber>
    </recommendedName>
</protein>
<dbReference type="PROSITE" id="PS50244">
    <property type="entry name" value="S5A_REDUCTASE"/>
    <property type="match status" value="1"/>
</dbReference>
<accession>A0AA88Y6L2</accession>
<dbReference type="GO" id="GO:0160198">
    <property type="term" value="F:polyprenal reductase activity"/>
    <property type="evidence" value="ECO:0007669"/>
    <property type="project" value="UniProtKB-EC"/>
</dbReference>
<dbReference type="PANTHER" id="PTHR14624:SF0">
    <property type="entry name" value="POLYPRENOL REDUCTASE"/>
    <property type="match status" value="1"/>
</dbReference>
<comment type="function">
    <text evidence="9">Plays a key role in early steps of protein N-linked glycosylation by being involved in the conversion of polyprenol into dolichol. Acts as a polyprenal reductase that mediates the reduction of polyprenal into dolichal in a NADP-dependent mechanism. Dolichols are required for the synthesis of dolichol-linked monosaccharides and the oligosaccharide precursor used for N-glycosylation.</text>
</comment>
<comment type="subcellular location">
    <subcellularLocation>
        <location evidence="1">Endomembrane system</location>
        <topology evidence="1">Multi-pass membrane protein</topology>
    </subcellularLocation>
    <subcellularLocation>
        <location evidence="9">Endoplasmic reticulum membrane</location>
    </subcellularLocation>
</comment>
<dbReference type="Proteomes" id="UP001186944">
    <property type="component" value="Unassembled WGS sequence"/>
</dbReference>
<organism evidence="11 12">
    <name type="scientific">Pinctada imbricata</name>
    <name type="common">Atlantic pearl-oyster</name>
    <name type="synonym">Pinctada martensii</name>
    <dbReference type="NCBI Taxonomy" id="66713"/>
    <lineage>
        <taxon>Eukaryota</taxon>
        <taxon>Metazoa</taxon>
        <taxon>Spiralia</taxon>
        <taxon>Lophotrochozoa</taxon>
        <taxon>Mollusca</taxon>
        <taxon>Bivalvia</taxon>
        <taxon>Autobranchia</taxon>
        <taxon>Pteriomorphia</taxon>
        <taxon>Pterioida</taxon>
        <taxon>Pterioidea</taxon>
        <taxon>Pteriidae</taxon>
        <taxon>Pinctada</taxon>
    </lineage>
</organism>
<evidence type="ECO:0000256" key="5">
    <source>
        <dbReference type="ARBA" id="ARBA00023136"/>
    </source>
</evidence>
<feature type="domain" description="3-oxo-5-alpha-steroid 4-dehydrogenase C-terminal" evidence="10">
    <location>
        <begin position="103"/>
        <end position="259"/>
    </location>
</feature>
<dbReference type="EMBL" id="VSWD01000006">
    <property type="protein sequence ID" value="KAK3099428.1"/>
    <property type="molecule type" value="Genomic_DNA"/>
</dbReference>
<comment type="pathway">
    <text evidence="9">Protein modification; protein glycosylation.</text>
</comment>
<evidence type="ECO:0000256" key="7">
    <source>
        <dbReference type="ARBA" id="ARBA00047186"/>
    </source>
</evidence>
<dbReference type="AlphaFoldDB" id="A0AA88Y6L2"/>
<dbReference type="EC" id="1.3.1.94" evidence="2 9"/>
<evidence type="ECO:0000256" key="3">
    <source>
        <dbReference type="ARBA" id="ARBA00022692"/>
    </source>
</evidence>
<keyword evidence="3 9" id="KW-0812">Transmembrane</keyword>
<sequence>MPKLSLARYLPSVIHSFEVQVYVRTRQRLYTSVLLVAVTTYFVPGELSPHIRDFLTLLRFPGCNERDLQPPLPVLLSLLMMEIQVIRRFLECLFISIYGNSVMSVVIYIVGVAYYSAIGLSAISLTHEEIISTDHLYSDLRWYQVLAVLLFIYASWKQNRLGIILAKLRKDKNGKVEDVKHHIPNGNLFEYCSCPHFFMEILIYAAICTVFLWQHEVLNCVFVFVLVNQTLSGLMSHKWYREKFPSYPKNRRAVLPFIL</sequence>
<dbReference type="GO" id="GO:0006488">
    <property type="term" value="P:dolichol-linked oligosaccharide biosynthetic process"/>
    <property type="evidence" value="ECO:0007669"/>
    <property type="project" value="UniProtKB-UniRule"/>
</dbReference>
<comment type="catalytic activity">
    <reaction evidence="8 9">
        <text>a di-trans,poly-cis-dolichal + NADP(+) = a di-trans,poly-cis-polyprenal + NADPH + H(+)</text>
        <dbReference type="Rhea" id="RHEA:80727"/>
        <dbReference type="Rhea" id="RHEA-COMP:19536"/>
        <dbReference type="Rhea" id="RHEA-COMP:19537"/>
        <dbReference type="ChEBI" id="CHEBI:15378"/>
        <dbReference type="ChEBI" id="CHEBI:57783"/>
        <dbReference type="ChEBI" id="CHEBI:58349"/>
        <dbReference type="ChEBI" id="CHEBI:231623"/>
        <dbReference type="ChEBI" id="CHEBI:231637"/>
        <dbReference type="EC" id="1.3.1.94"/>
    </reaction>
    <physiologicalReaction direction="right-to-left" evidence="8 9">
        <dbReference type="Rhea" id="RHEA:80729"/>
    </physiologicalReaction>
</comment>
<dbReference type="PANTHER" id="PTHR14624">
    <property type="entry name" value="DFG10 PROTEIN"/>
    <property type="match status" value="1"/>
</dbReference>
<dbReference type="Pfam" id="PF02544">
    <property type="entry name" value="Steroid_dh"/>
    <property type="match status" value="1"/>
</dbReference>
<dbReference type="GO" id="GO:0102389">
    <property type="term" value="F:polyprenol reductase activity"/>
    <property type="evidence" value="ECO:0007669"/>
    <property type="project" value="UniProtKB-UniRule"/>
</dbReference>
<reference evidence="11" key="1">
    <citation type="submission" date="2019-08" db="EMBL/GenBank/DDBJ databases">
        <title>The improved chromosome-level genome for the pearl oyster Pinctada fucata martensii using PacBio sequencing and Hi-C.</title>
        <authorList>
            <person name="Zheng Z."/>
        </authorList>
    </citation>
    <scope>NUCLEOTIDE SEQUENCE</scope>
    <source>
        <strain evidence="11">ZZ-2019</strain>
        <tissue evidence="11">Adductor muscle</tissue>
    </source>
</reference>
<dbReference type="InterPro" id="IPR001104">
    <property type="entry name" value="3-oxo-5_a-steroid_4-DH_C"/>
</dbReference>
<comment type="caution">
    <text evidence="11">The sequence shown here is derived from an EMBL/GenBank/DDBJ whole genome shotgun (WGS) entry which is preliminary data.</text>
</comment>
<keyword evidence="5 9" id="KW-0472">Membrane</keyword>
<evidence type="ECO:0000313" key="11">
    <source>
        <dbReference type="EMBL" id="KAK3099428.1"/>
    </source>
</evidence>
<evidence type="ECO:0000256" key="4">
    <source>
        <dbReference type="ARBA" id="ARBA00022989"/>
    </source>
</evidence>
<keyword evidence="4 9" id="KW-1133">Transmembrane helix</keyword>
<comment type="caution">
    <text evidence="9">Lacks conserved residue(s) required for the propagation of feature annotation.</text>
</comment>
<evidence type="ECO:0000256" key="1">
    <source>
        <dbReference type="ARBA" id="ARBA00004127"/>
    </source>
</evidence>
<evidence type="ECO:0000259" key="10">
    <source>
        <dbReference type="Pfam" id="PF02544"/>
    </source>
</evidence>
<evidence type="ECO:0000256" key="9">
    <source>
        <dbReference type="RuleBase" id="RU367081"/>
    </source>
</evidence>
<feature type="transmembrane region" description="Helical" evidence="9">
    <location>
        <begin position="102"/>
        <end position="125"/>
    </location>
</feature>
<keyword evidence="9" id="KW-0560">Oxidoreductase</keyword>
<name>A0AA88Y6L2_PINIB</name>
<keyword evidence="12" id="KW-1185">Reference proteome</keyword>
<dbReference type="GO" id="GO:0005789">
    <property type="term" value="C:endoplasmic reticulum membrane"/>
    <property type="evidence" value="ECO:0007669"/>
    <property type="project" value="UniProtKB-SubCell"/>
</dbReference>
<proteinExistence type="inferred from homology"/>
<dbReference type="GO" id="GO:0016095">
    <property type="term" value="P:polyprenol catabolic process"/>
    <property type="evidence" value="ECO:0007669"/>
    <property type="project" value="UniProtKB-UniRule"/>
</dbReference>
<evidence type="ECO:0000256" key="8">
    <source>
        <dbReference type="ARBA" id="ARBA00049427"/>
    </source>
</evidence>
<keyword evidence="9" id="KW-0256">Endoplasmic reticulum</keyword>
<evidence type="ECO:0000256" key="2">
    <source>
        <dbReference type="ARBA" id="ARBA00012522"/>
    </source>
</evidence>
<evidence type="ECO:0000256" key="6">
    <source>
        <dbReference type="ARBA" id="ARBA00046320"/>
    </source>
</evidence>
<gene>
    <name evidence="11" type="ORF">FSP39_004172</name>
</gene>
<comment type="similarity">
    <text evidence="6 9">Belongs to the steroid 5-alpha reductase family. Polyprenal reductase subfamily.</text>
</comment>